<dbReference type="OrthoDB" id="3176171at2759"/>
<keyword evidence="12" id="KW-0206">Cytoskeleton</keyword>
<dbReference type="GO" id="GO:0008017">
    <property type="term" value="F:microtubule binding"/>
    <property type="evidence" value="ECO:0007669"/>
    <property type="project" value="InterPro"/>
</dbReference>
<comment type="caution">
    <text evidence="17">The sequence shown here is derived from an EMBL/GenBank/DDBJ whole genome shotgun (WGS) entry which is preliminary data.</text>
</comment>
<comment type="similarity">
    <text evidence="14">Belongs to the TRAFAC class myosin-kinesin ATPase superfamily. Kinesin family.</text>
</comment>
<dbReference type="GO" id="GO:0005634">
    <property type="term" value="C:nucleus"/>
    <property type="evidence" value="ECO:0007669"/>
    <property type="project" value="UniProtKB-SubCell"/>
</dbReference>
<evidence type="ECO:0000256" key="10">
    <source>
        <dbReference type="ARBA" id="ARBA00023157"/>
    </source>
</evidence>
<evidence type="ECO:0000256" key="6">
    <source>
        <dbReference type="ARBA" id="ARBA00022741"/>
    </source>
</evidence>
<proteinExistence type="inferred from homology"/>
<dbReference type="PROSITE" id="PS50270">
    <property type="entry name" value="NGF_2"/>
    <property type="match status" value="1"/>
</dbReference>
<keyword evidence="4" id="KW-0963">Cytoplasm</keyword>
<evidence type="ECO:0000256" key="3">
    <source>
        <dbReference type="ARBA" id="ARBA00010783"/>
    </source>
</evidence>
<evidence type="ECO:0000313" key="18">
    <source>
        <dbReference type="Proteomes" id="UP000316079"/>
    </source>
</evidence>
<evidence type="ECO:0000256" key="1">
    <source>
        <dbReference type="ARBA" id="ARBA00004123"/>
    </source>
</evidence>
<dbReference type="InterPro" id="IPR027417">
    <property type="entry name" value="P-loop_NTPase"/>
</dbReference>
<evidence type="ECO:0000256" key="13">
    <source>
        <dbReference type="ARBA" id="ARBA00023242"/>
    </source>
</evidence>
<dbReference type="Pfam" id="PF00225">
    <property type="entry name" value="Kinesin"/>
    <property type="match status" value="1"/>
</dbReference>
<evidence type="ECO:0000256" key="15">
    <source>
        <dbReference type="SAM" id="MobiDB-lite"/>
    </source>
</evidence>
<dbReference type="PANTHER" id="PTHR47968:SF65">
    <property type="entry name" value="KINESIN MOTOR DOMAIN-CONTAINING PROTEIN"/>
    <property type="match status" value="1"/>
</dbReference>
<dbReference type="GO" id="GO:0000278">
    <property type="term" value="P:mitotic cell cycle"/>
    <property type="evidence" value="ECO:0007669"/>
    <property type="project" value="UniProtKB-ARBA"/>
</dbReference>
<feature type="region of interest" description="Disordered" evidence="15">
    <location>
        <begin position="771"/>
        <end position="805"/>
    </location>
</feature>
<evidence type="ECO:0000256" key="12">
    <source>
        <dbReference type="ARBA" id="ARBA00023212"/>
    </source>
</evidence>
<evidence type="ECO:0000256" key="14">
    <source>
        <dbReference type="PROSITE-ProRule" id="PRU00283"/>
    </source>
</evidence>
<dbReference type="GO" id="GO:0007018">
    <property type="term" value="P:microtubule-based movement"/>
    <property type="evidence" value="ECO:0007669"/>
    <property type="project" value="InterPro"/>
</dbReference>
<dbReference type="InterPro" id="IPR019821">
    <property type="entry name" value="Kinesin_motor_CS"/>
</dbReference>
<dbReference type="GO" id="GO:0008083">
    <property type="term" value="F:growth factor activity"/>
    <property type="evidence" value="ECO:0007669"/>
    <property type="project" value="UniProtKB-KW"/>
</dbReference>
<gene>
    <name evidence="17" type="ORF">DNTS_000091</name>
</gene>
<feature type="compositionally biased region" description="Polar residues" evidence="15">
    <location>
        <begin position="965"/>
        <end position="976"/>
    </location>
</feature>
<dbReference type="InterPro" id="IPR036961">
    <property type="entry name" value="Kinesin_motor_dom_sf"/>
</dbReference>
<evidence type="ECO:0000256" key="4">
    <source>
        <dbReference type="ARBA" id="ARBA00022490"/>
    </source>
</evidence>
<accession>A0A553QTH5</accession>
<name>A0A553QTH5_9TELE</name>
<dbReference type="GO" id="GO:0005524">
    <property type="term" value="F:ATP binding"/>
    <property type="evidence" value="ECO:0007669"/>
    <property type="project" value="UniProtKB-UniRule"/>
</dbReference>
<dbReference type="SUPFAM" id="SSF57501">
    <property type="entry name" value="Cystine-knot cytokines"/>
    <property type="match status" value="1"/>
</dbReference>
<feature type="binding site" evidence="14">
    <location>
        <begin position="116"/>
        <end position="123"/>
    </location>
    <ligand>
        <name>ATP</name>
        <dbReference type="ChEBI" id="CHEBI:30616"/>
    </ligand>
</feature>
<dbReference type="InterPro" id="IPR001752">
    <property type="entry name" value="Kinesin_motor_dom"/>
</dbReference>
<protein>
    <recommendedName>
        <fullName evidence="16">Kinesin motor domain-containing protein</fullName>
    </recommendedName>
</protein>
<dbReference type="FunFam" id="2.10.90.10:FF:000002">
    <property type="entry name" value="Brain-derived neurotrophic factor"/>
    <property type="match status" value="1"/>
</dbReference>
<keyword evidence="7 14" id="KW-0067">ATP-binding</keyword>
<dbReference type="FunFam" id="3.40.850.10:FF:000027">
    <property type="entry name" value="Kinesin-like protein"/>
    <property type="match status" value="1"/>
</dbReference>
<keyword evidence="8" id="KW-0339">Growth factor</keyword>
<keyword evidence="18" id="KW-1185">Reference proteome</keyword>
<evidence type="ECO:0000256" key="2">
    <source>
        <dbReference type="ARBA" id="ARBA00004245"/>
    </source>
</evidence>
<keyword evidence="9" id="KW-0175">Coiled coil</keyword>
<dbReference type="Gene3D" id="3.40.850.10">
    <property type="entry name" value="Kinesin motor domain"/>
    <property type="match status" value="1"/>
</dbReference>
<dbReference type="SMART" id="SM00140">
    <property type="entry name" value="NGF"/>
    <property type="match status" value="1"/>
</dbReference>
<sequence length="1151" mass="128801">MEGEKTMADEVCSHVKVVVRVRPLNEKERTGDFKQIVQVLDSHMLVFDPKEEEVTFFKGQRLGNRDVRKRANKDIKFVFDRVFREDSTQEEVFENTTKTIVDGVMNGYNSTVFAYGATGAGKTHTMLGTANAPGIMFLTIKELFMRIDAIKEEKEFVTGYSYLEVYNEQVRDLLSDSGPLAVREDSSGVVVQGLSVLECKSAEHILQALDKGNRNRTQHPTDVNATSSRSHAVFQVYLRQQDKTGGLNKNVHAAKLSLIDLAGSERATATNARGARLREGANINRSLLALGNVINTLANPKCKKVHIPYRNSKLTRILKDSLGGNCRTVMIANITPALNAYEDTLNTLKYANRAKEIKSALKSNIVSLDYDIGQYVIMMSGTLSSVFAAREKLRKEYLDIEKQLNESKLTLRHREVWHQQSQIFFAGNNKVEKATCKFERKMASLKAHQQHLRKRLTESKERFQENEGWLHRVENEMKLLGRDGHSPEELKMKLQCHQLQLQNSDLKQHNEHMSHLICVQDQENSHTHNCAHLRSACPARLVNALLFTCRRQQLAMRAAGIEDEEAEWDELERLVNREKGVVWADQEKAEDKGDGATGGVHLQPLLSFSNVVFQQSTPCSSEKHSHRSSQSLRAAHSSKVGEKEGALKKTIRRKLAVSPANPEEDVSTSMQSHYPPALQDVLREEGMVPLQFTPEDQPHKSSDADLNCTFDVSHMEGPSCNNATIILSPEPPCRATLQALRVNNENDHAKRVEIPSLLDLRRSKPSYMAMTSAAQGKRNNGKEDGSQGVGAAPKRIKKEASETSKPLRVRRFGVTSENKLRGRVRRSFSEGNQDQLGRAKLNLGSMEAAALFKRVTKRINRSCAMISALWTEAEESFQQVRRVMTILFVTMVISYFSCMRAAPMREIPGVQGGHRAESYLGAAAVAAMPSGGRGHGTPQSGGSLPLLTDTFEQVIEELLEVEGEATQQLGSRADQSQGGGGPISAADSKDVDLYASRVMISNQVPLEPPLLFLLEEYKNYLDAANMSMRVRRHSDPTRRGELSVCDSISQWVTAVDKKTAIDMSGQTVTVLEKVPVTNGQLKQYFYETKCNSLGYTKDGCRGIDKRHYNSQCRTTQSYVRALTMDSKRKIGWRFIRIDTSCVCTLTIKRGR</sequence>
<dbReference type="InterPro" id="IPR027640">
    <property type="entry name" value="Kinesin-like_fam"/>
</dbReference>
<feature type="region of interest" description="Disordered" evidence="15">
    <location>
        <begin position="965"/>
        <end position="985"/>
    </location>
</feature>
<keyword evidence="6 14" id="KW-0547">Nucleotide-binding</keyword>
<dbReference type="InterPro" id="IPR002072">
    <property type="entry name" value="Nerve_growth_factor-rel"/>
</dbReference>
<dbReference type="PROSITE" id="PS00411">
    <property type="entry name" value="KINESIN_MOTOR_1"/>
    <property type="match status" value="1"/>
</dbReference>
<dbReference type="InterPro" id="IPR019846">
    <property type="entry name" value="Nerve_growth_factor_CS"/>
</dbReference>
<evidence type="ECO:0000313" key="17">
    <source>
        <dbReference type="EMBL" id="TRY93254.1"/>
    </source>
</evidence>
<dbReference type="CDD" id="cd01370">
    <property type="entry name" value="KISc_KIP3_like"/>
    <property type="match status" value="1"/>
</dbReference>
<dbReference type="InterPro" id="IPR029034">
    <property type="entry name" value="Cystine-knot_cytokine"/>
</dbReference>
<feature type="region of interest" description="Disordered" evidence="15">
    <location>
        <begin position="617"/>
        <end position="673"/>
    </location>
</feature>
<dbReference type="GO" id="GO:0003777">
    <property type="term" value="F:microtubule motor activity"/>
    <property type="evidence" value="ECO:0007669"/>
    <property type="project" value="InterPro"/>
</dbReference>
<dbReference type="PANTHER" id="PTHR47968">
    <property type="entry name" value="CENTROMERE PROTEIN E"/>
    <property type="match status" value="1"/>
</dbReference>
<evidence type="ECO:0000256" key="9">
    <source>
        <dbReference type="ARBA" id="ARBA00023054"/>
    </source>
</evidence>
<keyword evidence="13" id="KW-0539">Nucleus</keyword>
<organism evidence="17 18">
    <name type="scientific">Danionella cerebrum</name>
    <dbReference type="NCBI Taxonomy" id="2873325"/>
    <lineage>
        <taxon>Eukaryota</taxon>
        <taxon>Metazoa</taxon>
        <taxon>Chordata</taxon>
        <taxon>Craniata</taxon>
        <taxon>Vertebrata</taxon>
        <taxon>Euteleostomi</taxon>
        <taxon>Actinopterygii</taxon>
        <taxon>Neopterygii</taxon>
        <taxon>Teleostei</taxon>
        <taxon>Ostariophysi</taxon>
        <taxon>Cypriniformes</taxon>
        <taxon>Danionidae</taxon>
        <taxon>Danioninae</taxon>
        <taxon>Danionella</taxon>
    </lineage>
</organism>
<dbReference type="STRING" id="623744.A0A553QTH5"/>
<keyword evidence="10" id="KW-1015">Disulfide bond</keyword>
<evidence type="ECO:0000259" key="16">
    <source>
        <dbReference type="PROSITE" id="PS50067"/>
    </source>
</evidence>
<evidence type="ECO:0000256" key="5">
    <source>
        <dbReference type="ARBA" id="ARBA00022701"/>
    </source>
</evidence>
<dbReference type="GO" id="GO:0005819">
    <property type="term" value="C:spindle"/>
    <property type="evidence" value="ECO:0007669"/>
    <property type="project" value="UniProtKB-ARBA"/>
</dbReference>
<evidence type="ECO:0000256" key="7">
    <source>
        <dbReference type="ARBA" id="ARBA00022840"/>
    </source>
</evidence>
<dbReference type="GO" id="GO:0048731">
    <property type="term" value="P:system development"/>
    <property type="evidence" value="ECO:0007669"/>
    <property type="project" value="UniProtKB-ARBA"/>
</dbReference>
<dbReference type="SUPFAM" id="SSF52540">
    <property type="entry name" value="P-loop containing nucleoside triphosphate hydrolases"/>
    <property type="match status" value="1"/>
</dbReference>
<feature type="domain" description="Kinesin motor" evidence="16">
    <location>
        <begin position="14"/>
        <end position="357"/>
    </location>
</feature>
<evidence type="ECO:0000256" key="8">
    <source>
        <dbReference type="ARBA" id="ARBA00023030"/>
    </source>
</evidence>
<keyword evidence="5" id="KW-0493">Microtubule</keyword>
<dbReference type="GO" id="GO:0005874">
    <property type="term" value="C:microtubule"/>
    <property type="evidence" value="ECO:0007669"/>
    <property type="project" value="UniProtKB-KW"/>
</dbReference>
<dbReference type="Pfam" id="PF00243">
    <property type="entry name" value="NGF"/>
    <property type="match status" value="1"/>
</dbReference>
<dbReference type="PRINTS" id="PR00380">
    <property type="entry name" value="KINESINHEAVY"/>
</dbReference>
<dbReference type="Proteomes" id="UP000316079">
    <property type="component" value="Unassembled WGS sequence"/>
</dbReference>
<dbReference type="SMART" id="SM00129">
    <property type="entry name" value="KISc"/>
    <property type="match status" value="1"/>
</dbReference>
<comment type="similarity">
    <text evidence="3">Belongs to the NGF-beta family.</text>
</comment>
<comment type="subcellular location">
    <subcellularLocation>
        <location evidence="2">Cytoplasm</location>
        <location evidence="2">Cytoskeleton</location>
    </subcellularLocation>
    <subcellularLocation>
        <location evidence="1">Nucleus</location>
    </subcellularLocation>
</comment>
<dbReference type="PROSITE" id="PS50067">
    <property type="entry name" value="KINESIN_MOTOR_2"/>
    <property type="match status" value="1"/>
</dbReference>
<reference evidence="17 18" key="1">
    <citation type="journal article" date="2019" name="Sci. Data">
        <title>Hybrid genome assembly and annotation of Danionella translucida.</title>
        <authorList>
            <person name="Kadobianskyi M."/>
            <person name="Schulze L."/>
            <person name="Schuelke M."/>
            <person name="Judkewitz B."/>
        </authorList>
    </citation>
    <scope>NUCLEOTIDE SEQUENCE [LARGE SCALE GENOMIC DNA]</scope>
    <source>
        <strain evidence="17 18">Bolton</strain>
    </source>
</reference>
<dbReference type="PROSITE" id="PS00248">
    <property type="entry name" value="NGF_1"/>
    <property type="match status" value="1"/>
</dbReference>
<dbReference type="Gene3D" id="2.10.90.10">
    <property type="entry name" value="Cystine-knot cytokines"/>
    <property type="match status" value="1"/>
</dbReference>
<keyword evidence="11 14" id="KW-0505">Motor protein</keyword>
<evidence type="ECO:0000256" key="11">
    <source>
        <dbReference type="ARBA" id="ARBA00023175"/>
    </source>
</evidence>
<dbReference type="EMBL" id="SRMA01025559">
    <property type="protein sequence ID" value="TRY93254.1"/>
    <property type="molecule type" value="Genomic_DNA"/>
</dbReference>
<dbReference type="AlphaFoldDB" id="A0A553QTH5"/>